<dbReference type="Proteomes" id="UP001591681">
    <property type="component" value="Unassembled WGS sequence"/>
</dbReference>
<evidence type="ECO:0008006" key="11">
    <source>
        <dbReference type="Google" id="ProtNLM"/>
    </source>
</evidence>
<evidence type="ECO:0000256" key="6">
    <source>
        <dbReference type="SAM" id="Phobius"/>
    </source>
</evidence>
<protein>
    <recommendedName>
        <fullName evidence="11">Dendritic cell-specific transmembrane protein-like domain-containing protein</fullName>
    </recommendedName>
</protein>
<organism evidence="9 10">
    <name type="scientific">Coilia grayii</name>
    <name type="common">Gray's grenadier anchovy</name>
    <dbReference type="NCBI Taxonomy" id="363190"/>
    <lineage>
        <taxon>Eukaryota</taxon>
        <taxon>Metazoa</taxon>
        <taxon>Chordata</taxon>
        <taxon>Craniata</taxon>
        <taxon>Vertebrata</taxon>
        <taxon>Euteleostomi</taxon>
        <taxon>Actinopterygii</taxon>
        <taxon>Neopterygii</taxon>
        <taxon>Teleostei</taxon>
        <taxon>Clupei</taxon>
        <taxon>Clupeiformes</taxon>
        <taxon>Clupeoidei</taxon>
        <taxon>Engraulidae</taxon>
        <taxon>Coilinae</taxon>
        <taxon>Coilia</taxon>
    </lineage>
</organism>
<evidence type="ECO:0000256" key="1">
    <source>
        <dbReference type="ARBA" id="ARBA00004141"/>
    </source>
</evidence>
<sequence length="776" mass="86845">MILATDRMTSYRSRYPVSHESLFKNAKRRVGGFLLGLLLASFYGMMALFVQNHGLWYSIISTAVIAALAAFGMGLSKGIRANVMLMLPTLCSKNGKNILLFLAFSVVVQGPMSNTIDNFDRAADSVLCAAELAMNQTQELVERASTPLLPVLTKVKEVMRNGYSLAGRVQNLIMSLTESFQHIARSLNNVLHFLASIGDICNDKLGTPHKTCNRLFDEAQDDCKEQLSVFSFLCYIVEGFRPLCHVAKAGQFFCIIPSYISDHIKSMLADETAKAFEKLKKQFEFNISASMHFDTQLNSSQSMQEMSQKIMEEISEELGLFQKLSGLLSYVGLFLLVYIYIQAAMYKNSYLKRDDFDNCYITEQFVRLDQRRLCEGGPPVLPLSQRETLTYIQPVSWHLTGSERKATIMSIVSVLRHIAVGCVIMALDLLVFWVFDSVHHLAKGEIVAKAPIMIAVEVNGSGYTSDIFKDILTSFDILQRGNVTILSKKCLIEPREPDYTKYVFIGSLYGLALFIVVAGSYVKRLRRLVCASYHPKREKERIHALHQRILTQRLSLQKNLLRFVAKSKEDGPGGGFLKALALIVPGGSSVARLLGAFDQPCMACGKALEGKDDPDAHACSTPQCRGLYCLRCFKTMDNICAVCMGPLTFQEDSEEELDSSDNEQVNLWANALASPHLSQRRDRRRLMRRRISVATGRRHSVCWSEGQEGTAVNNDSCPAIFEFDSDTSEPEMSYQYPESFKPNTRDSHLHKTPSMNRGLSGEVHLDTVVVQVPTSQ</sequence>
<keyword evidence="3 6" id="KW-1133">Transmembrane helix</keyword>
<evidence type="ECO:0000256" key="4">
    <source>
        <dbReference type="ARBA" id="ARBA00023136"/>
    </source>
</evidence>
<dbReference type="AlphaFoldDB" id="A0ABD1JES7"/>
<dbReference type="EMBL" id="JBHFQA010000017">
    <property type="protein sequence ID" value="KAL2084561.1"/>
    <property type="molecule type" value="Genomic_DNA"/>
</dbReference>
<evidence type="ECO:0000259" key="8">
    <source>
        <dbReference type="Pfam" id="PF26037"/>
    </source>
</evidence>
<reference evidence="9 10" key="1">
    <citation type="submission" date="2024-09" db="EMBL/GenBank/DDBJ databases">
        <title>A chromosome-level genome assembly of Gray's grenadier anchovy, Coilia grayii.</title>
        <authorList>
            <person name="Fu Z."/>
        </authorList>
    </citation>
    <scope>NUCLEOTIDE SEQUENCE [LARGE SCALE GENOMIC DNA]</scope>
    <source>
        <strain evidence="9">G4</strain>
        <tissue evidence="9">Muscle</tissue>
    </source>
</reference>
<feature type="transmembrane region" description="Helical" evidence="6">
    <location>
        <begin position="55"/>
        <end position="76"/>
    </location>
</feature>
<feature type="transmembrane region" description="Helical" evidence="6">
    <location>
        <begin position="97"/>
        <end position="116"/>
    </location>
</feature>
<feature type="transmembrane region" description="Helical" evidence="6">
    <location>
        <begin position="414"/>
        <end position="435"/>
    </location>
</feature>
<comment type="subcellular location">
    <subcellularLocation>
        <location evidence="1">Membrane</location>
        <topology evidence="1">Multi-pass membrane protein</topology>
    </subcellularLocation>
</comment>
<dbReference type="Pfam" id="PF26037">
    <property type="entry name" value="zf-RING_DCST1_C"/>
    <property type="match status" value="1"/>
</dbReference>
<feature type="transmembrane region" description="Helical" evidence="6">
    <location>
        <begin position="502"/>
        <end position="522"/>
    </location>
</feature>
<feature type="domain" description="E3 ubiquitin-protein ligase DCST1-like C-terminal" evidence="8">
    <location>
        <begin position="600"/>
        <end position="646"/>
    </location>
</feature>
<evidence type="ECO:0000313" key="10">
    <source>
        <dbReference type="Proteomes" id="UP001591681"/>
    </source>
</evidence>
<comment type="caution">
    <text evidence="9">The sequence shown here is derived from an EMBL/GenBank/DDBJ whole genome shotgun (WGS) entry which is preliminary data.</text>
</comment>
<feature type="region of interest" description="Disordered" evidence="5">
    <location>
        <begin position="728"/>
        <end position="759"/>
    </location>
</feature>
<evidence type="ECO:0000259" key="7">
    <source>
        <dbReference type="Pfam" id="PF07782"/>
    </source>
</evidence>
<feature type="domain" description="Dendritic cell-specific transmembrane protein-like" evidence="7">
    <location>
        <begin position="356"/>
        <end position="546"/>
    </location>
</feature>
<dbReference type="InterPro" id="IPR012858">
    <property type="entry name" value="DC_STAMP-like"/>
</dbReference>
<dbReference type="Pfam" id="PF26039">
    <property type="entry name" value="Dcst2"/>
    <property type="match status" value="1"/>
</dbReference>
<keyword evidence="4 6" id="KW-0472">Membrane</keyword>
<dbReference type="InterPro" id="IPR058842">
    <property type="entry name" value="DCST1_C"/>
</dbReference>
<accession>A0ABD1JES7</accession>
<dbReference type="Pfam" id="PF07782">
    <property type="entry name" value="DC_STAMP"/>
    <property type="match status" value="1"/>
</dbReference>
<evidence type="ECO:0000256" key="3">
    <source>
        <dbReference type="ARBA" id="ARBA00022989"/>
    </source>
</evidence>
<keyword evidence="10" id="KW-1185">Reference proteome</keyword>
<dbReference type="GO" id="GO:0016020">
    <property type="term" value="C:membrane"/>
    <property type="evidence" value="ECO:0007669"/>
    <property type="project" value="UniProtKB-SubCell"/>
</dbReference>
<gene>
    <name evidence="9" type="ORF">ACEWY4_020079</name>
</gene>
<proteinExistence type="predicted"/>
<name>A0ABD1JES7_9TELE</name>
<dbReference type="PANTHER" id="PTHR21041">
    <property type="entry name" value="DENDRITIC CELL-SPECIFIC TRANSMEMBRANE PROTEIN"/>
    <property type="match status" value="1"/>
</dbReference>
<keyword evidence="2 6" id="KW-0812">Transmembrane</keyword>
<dbReference type="PANTHER" id="PTHR21041:SF6">
    <property type="entry name" value="DC-STAMP DOMAIN-CONTAINING PROTEIN 2"/>
    <property type="match status" value="1"/>
</dbReference>
<evidence type="ECO:0000313" key="9">
    <source>
        <dbReference type="EMBL" id="KAL2084561.1"/>
    </source>
</evidence>
<evidence type="ECO:0000256" key="2">
    <source>
        <dbReference type="ARBA" id="ARBA00022692"/>
    </source>
</evidence>
<feature type="transmembrane region" description="Helical" evidence="6">
    <location>
        <begin position="30"/>
        <end position="49"/>
    </location>
</feature>
<dbReference type="InterPro" id="IPR051856">
    <property type="entry name" value="CSR-E3_Ligase_Protein"/>
</dbReference>
<feature type="transmembrane region" description="Helical" evidence="6">
    <location>
        <begin position="327"/>
        <end position="346"/>
    </location>
</feature>
<evidence type="ECO:0000256" key="5">
    <source>
        <dbReference type="SAM" id="MobiDB-lite"/>
    </source>
</evidence>